<comment type="caution">
    <text evidence="2">The sequence shown here is derived from an EMBL/GenBank/DDBJ whole genome shotgun (WGS) entry which is preliminary data.</text>
</comment>
<feature type="compositionally biased region" description="Low complexity" evidence="1">
    <location>
        <begin position="1"/>
        <end position="17"/>
    </location>
</feature>
<feature type="region of interest" description="Disordered" evidence="1">
    <location>
        <begin position="1"/>
        <end position="45"/>
    </location>
</feature>
<name>A0AAV3Q5W9_LITER</name>
<reference evidence="2 3" key="1">
    <citation type="submission" date="2024-01" db="EMBL/GenBank/DDBJ databases">
        <title>The complete chloroplast genome sequence of Lithospermum erythrorhizon: insights into the phylogenetic relationship among Boraginaceae species and the maternal lineages of purple gromwells.</title>
        <authorList>
            <person name="Okada T."/>
            <person name="Watanabe K."/>
        </authorList>
    </citation>
    <scope>NUCLEOTIDE SEQUENCE [LARGE SCALE GENOMIC DNA]</scope>
</reference>
<proteinExistence type="predicted"/>
<evidence type="ECO:0000313" key="3">
    <source>
        <dbReference type="Proteomes" id="UP001454036"/>
    </source>
</evidence>
<sequence>MPETTAPTSTGGSATALTKRDADPAAPAKPVLAKRSKTLAHGQPRKYILDLTDEPLFSAPPSDAHIGEVPLADTPIIHASFSKGQESDSSPKVTAGYSATYLDLPYILPGGYEVTDKSKLGKALDDFLRNHGTTYNEKRTATEQALVEIAKCKDLEAKNVKLEGETQESANKAVEEYRASEAYHDELGEETAYFLCRFVKTFKDINPSLALHYQEFINGYPSRWFSSLDLNAPLSPMEGEGNEGVSKAQGQP</sequence>
<keyword evidence="3" id="KW-1185">Reference proteome</keyword>
<dbReference type="EMBL" id="BAABME010003150">
    <property type="protein sequence ID" value="GAA0157632.1"/>
    <property type="molecule type" value="Genomic_DNA"/>
</dbReference>
<evidence type="ECO:0000313" key="2">
    <source>
        <dbReference type="EMBL" id="GAA0157632.1"/>
    </source>
</evidence>
<protein>
    <submittedName>
        <fullName evidence="2">Uncharacterized protein</fullName>
    </submittedName>
</protein>
<gene>
    <name evidence="2" type="ORF">LIER_14860</name>
</gene>
<accession>A0AAV3Q5W9</accession>
<dbReference type="Proteomes" id="UP001454036">
    <property type="component" value="Unassembled WGS sequence"/>
</dbReference>
<dbReference type="AlphaFoldDB" id="A0AAV3Q5W9"/>
<organism evidence="2 3">
    <name type="scientific">Lithospermum erythrorhizon</name>
    <name type="common">Purple gromwell</name>
    <name type="synonym">Lithospermum officinale var. erythrorhizon</name>
    <dbReference type="NCBI Taxonomy" id="34254"/>
    <lineage>
        <taxon>Eukaryota</taxon>
        <taxon>Viridiplantae</taxon>
        <taxon>Streptophyta</taxon>
        <taxon>Embryophyta</taxon>
        <taxon>Tracheophyta</taxon>
        <taxon>Spermatophyta</taxon>
        <taxon>Magnoliopsida</taxon>
        <taxon>eudicotyledons</taxon>
        <taxon>Gunneridae</taxon>
        <taxon>Pentapetalae</taxon>
        <taxon>asterids</taxon>
        <taxon>lamiids</taxon>
        <taxon>Boraginales</taxon>
        <taxon>Boraginaceae</taxon>
        <taxon>Boraginoideae</taxon>
        <taxon>Lithospermeae</taxon>
        <taxon>Lithospermum</taxon>
    </lineage>
</organism>
<evidence type="ECO:0000256" key="1">
    <source>
        <dbReference type="SAM" id="MobiDB-lite"/>
    </source>
</evidence>